<dbReference type="SUPFAM" id="SSF52058">
    <property type="entry name" value="L domain-like"/>
    <property type="match status" value="1"/>
</dbReference>
<dbReference type="InterPro" id="IPR053139">
    <property type="entry name" value="Surface_bspA-like"/>
</dbReference>
<sequence>MTIDAQDFVTDNSPKIKMFFTNKTIFSSVFAIHRNTHVSISYINGSDLIITPKLYIMNSNQTELYEYWGVSASYHLFTIPKTVTTIKERAFENSNVSKLDFEADSQLISIENYAFRNCSKLYSLDFSSAGLRYIGIESFKECIKLSSVNFISKLLVIMNNAFENCIKLQSVNNLNNIPDSCFCGCTNLRSVNILENSRLIGYKSFENCYSLESINIPSFIETISEYSFLNCIKLNSINFTERNNLVKISNNSFSGCNSLQKISNFDSDRCKCIDNTIYYKNKTGEYLIFHLNRSLDKTLIINCSVICSYSFNECNNIYNITILPSSVSLIEKYSFNNCLNLQHINFPLSVQNVESHSFVECRSIRCPLIIENTKLDFLRMIIYSGIPRNLIVSCKIYHDTRDFETPYIYDIASTTLILTSFCK</sequence>
<dbReference type="Pfam" id="PF13306">
    <property type="entry name" value="LRR_5"/>
    <property type="match status" value="3"/>
</dbReference>
<dbReference type="EMBL" id="DS113262">
    <property type="protein sequence ID" value="EAY14975.1"/>
    <property type="molecule type" value="Genomic_DNA"/>
</dbReference>
<reference evidence="1" key="2">
    <citation type="journal article" date="2007" name="Science">
        <title>Draft genome sequence of the sexually transmitted pathogen Trichomonas vaginalis.</title>
        <authorList>
            <person name="Carlton J.M."/>
            <person name="Hirt R.P."/>
            <person name="Silva J.C."/>
            <person name="Delcher A.L."/>
            <person name="Schatz M."/>
            <person name="Zhao Q."/>
            <person name="Wortman J.R."/>
            <person name="Bidwell S.L."/>
            <person name="Alsmark U.C.M."/>
            <person name="Besteiro S."/>
            <person name="Sicheritz-Ponten T."/>
            <person name="Noel C.J."/>
            <person name="Dacks J.B."/>
            <person name="Foster P.G."/>
            <person name="Simillion C."/>
            <person name="Van de Peer Y."/>
            <person name="Miranda-Saavedra D."/>
            <person name="Barton G.J."/>
            <person name="Westrop G.D."/>
            <person name="Mueller S."/>
            <person name="Dessi D."/>
            <person name="Fiori P.L."/>
            <person name="Ren Q."/>
            <person name="Paulsen I."/>
            <person name="Zhang H."/>
            <person name="Bastida-Corcuera F.D."/>
            <person name="Simoes-Barbosa A."/>
            <person name="Brown M.T."/>
            <person name="Hayes R.D."/>
            <person name="Mukherjee M."/>
            <person name="Okumura C.Y."/>
            <person name="Schneider R."/>
            <person name="Smith A.J."/>
            <person name="Vanacova S."/>
            <person name="Villalvazo M."/>
            <person name="Haas B.J."/>
            <person name="Pertea M."/>
            <person name="Feldblyum T.V."/>
            <person name="Utterback T.R."/>
            <person name="Shu C.L."/>
            <person name="Osoegawa K."/>
            <person name="de Jong P.J."/>
            <person name="Hrdy I."/>
            <person name="Horvathova L."/>
            <person name="Zubacova Z."/>
            <person name="Dolezal P."/>
            <person name="Malik S.B."/>
            <person name="Logsdon J.M. Jr."/>
            <person name="Henze K."/>
            <person name="Gupta A."/>
            <person name="Wang C.C."/>
            <person name="Dunne R.L."/>
            <person name="Upcroft J.A."/>
            <person name="Upcroft P."/>
            <person name="White O."/>
            <person name="Salzberg S.L."/>
            <person name="Tang P."/>
            <person name="Chiu C.-H."/>
            <person name="Lee Y.-S."/>
            <person name="Embley T.M."/>
            <person name="Coombs G.H."/>
            <person name="Mottram J.C."/>
            <person name="Tachezy J."/>
            <person name="Fraser-Liggett C.M."/>
            <person name="Johnson P.J."/>
        </authorList>
    </citation>
    <scope>NUCLEOTIDE SEQUENCE [LARGE SCALE GENOMIC DNA]</scope>
    <source>
        <strain evidence="1">G3</strain>
    </source>
</reference>
<proteinExistence type="predicted"/>
<organism evidence="1 2">
    <name type="scientific">Trichomonas vaginalis (strain ATCC PRA-98 / G3)</name>
    <dbReference type="NCBI Taxonomy" id="412133"/>
    <lineage>
        <taxon>Eukaryota</taxon>
        <taxon>Metamonada</taxon>
        <taxon>Parabasalia</taxon>
        <taxon>Trichomonadida</taxon>
        <taxon>Trichomonadidae</taxon>
        <taxon>Trichomonas</taxon>
    </lineage>
</organism>
<dbReference type="PANTHER" id="PTHR45661">
    <property type="entry name" value="SURFACE ANTIGEN"/>
    <property type="match status" value="1"/>
</dbReference>
<dbReference type="OrthoDB" id="6022531at2759"/>
<dbReference type="Gene3D" id="3.80.10.10">
    <property type="entry name" value="Ribonuclease Inhibitor"/>
    <property type="match status" value="2"/>
</dbReference>
<gene>
    <name evidence="1" type="ORF">TVAG_397050</name>
</gene>
<evidence type="ECO:0000313" key="2">
    <source>
        <dbReference type="Proteomes" id="UP000001542"/>
    </source>
</evidence>
<dbReference type="AlphaFoldDB" id="A2DX93"/>
<dbReference type="VEuPathDB" id="TrichDB:TVAG_397050"/>
<dbReference type="STRING" id="5722.A2DX93"/>
<dbReference type="RefSeq" id="XP_001327198.1">
    <property type="nucleotide sequence ID" value="XM_001327163.1"/>
</dbReference>
<dbReference type="InterPro" id="IPR032675">
    <property type="entry name" value="LRR_dom_sf"/>
</dbReference>
<dbReference type="Proteomes" id="UP000001542">
    <property type="component" value="Unassembled WGS sequence"/>
</dbReference>
<dbReference type="InParanoid" id="A2DX93"/>
<name>A2DX93_TRIV3</name>
<dbReference type="KEGG" id="tva:4772974"/>
<protein>
    <submittedName>
        <fullName evidence="1">Leucine Rich Repeat domain protein, putative</fullName>
    </submittedName>
</protein>
<evidence type="ECO:0000313" key="1">
    <source>
        <dbReference type="EMBL" id="EAY14975.1"/>
    </source>
</evidence>
<reference evidence="1" key="1">
    <citation type="submission" date="2006-10" db="EMBL/GenBank/DDBJ databases">
        <authorList>
            <person name="Amadeo P."/>
            <person name="Zhao Q."/>
            <person name="Wortman J."/>
            <person name="Fraser-Liggett C."/>
            <person name="Carlton J."/>
        </authorList>
    </citation>
    <scope>NUCLEOTIDE SEQUENCE</scope>
    <source>
        <strain evidence="1">G3</strain>
    </source>
</reference>
<accession>A2DX93</accession>
<dbReference type="PANTHER" id="PTHR45661:SF3">
    <property type="entry name" value="IG-LIKE DOMAIN-CONTAINING PROTEIN"/>
    <property type="match status" value="1"/>
</dbReference>
<keyword evidence="2" id="KW-1185">Reference proteome</keyword>
<dbReference type="SMR" id="A2DX93"/>
<dbReference type="VEuPathDB" id="TrichDB:TVAGG3_0673260"/>
<dbReference type="InterPro" id="IPR026906">
    <property type="entry name" value="LRR_5"/>
</dbReference>